<organism evidence="1 2">
    <name type="scientific">Altericroceibacterium indicum</name>
    <dbReference type="NCBI Taxonomy" id="374177"/>
    <lineage>
        <taxon>Bacteria</taxon>
        <taxon>Pseudomonadati</taxon>
        <taxon>Pseudomonadota</taxon>
        <taxon>Alphaproteobacteria</taxon>
        <taxon>Sphingomonadales</taxon>
        <taxon>Erythrobacteraceae</taxon>
        <taxon>Altericroceibacterium</taxon>
    </lineage>
</organism>
<dbReference type="EMBL" id="WTYQ01000001">
    <property type="protein sequence ID" value="MXP25250.1"/>
    <property type="molecule type" value="Genomic_DNA"/>
</dbReference>
<name>A0A845A4Y1_9SPHN</name>
<protein>
    <recommendedName>
        <fullName evidence="3">Phytoene synthase</fullName>
    </recommendedName>
</protein>
<evidence type="ECO:0000313" key="1">
    <source>
        <dbReference type="EMBL" id="MXP25250.1"/>
    </source>
</evidence>
<comment type="caution">
    <text evidence="1">The sequence shown here is derived from an EMBL/GenBank/DDBJ whole genome shotgun (WGS) entry which is preliminary data.</text>
</comment>
<reference evidence="1 2" key="1">
    <citation type="submission" date="2019-12" db="EMBL/GenBank/DDBJ databases">
        <title>Genomic-based taxomic classification of the family Erythrobacteraceae.</title>
        <authorList>
            <person name="Xu L."/>
        </authorList>
    </citation>
    <scope>NUCLEOTIDE SEQUENCE [LARGE SCALE GENOMIC DNA]</scope>
    <source>
        <strain evidence="1 2">DSM 18604</strain>
    </source>
</reference>
<keyword evidence="2" id="KW-1185">Reference proteome</keyword>
<evidence type="ECO:0000313" key="2">
    <source>
        <dbReference type="Proteomes" id="UP000460561"/>
    </source>
</evidence>
<gene>
    <name evidence="1" type="ORF">GRI39_04220</name>
</gene>
<dbReference type="OrthoDB" id="9814909at2"/>
<sequence length="217" mass="23245">MADNLVESLPLPQRLALTYAPARTRAQTLAALALDTRLSQLVAQKREIVLAQMRLAWWRDMFAKPVDQWPKGDAVLGALKDWPEFDSLIGLVNGWELLLKEELDDEALSGFVDGRAALFSGLAHHVGEPAAAPKAAQAARIWALGDLATNIANPEEKARVLAQAEVLMGTKISLPRALRTLSVLSGLARRAVSQGGTALLDGPGSGFSALRIGLIGR</sequence>
<evidence type="ECO:0008006" key="3">
    <source>
        <dbReference type="Google" id="ProtNLM"/>
    </source>
</evidence>
<dbReference type="Proteomes" id="UP000460561">
    <property type="component" value="Unassembled WGS sequence"/>
</dbReference>
<dbReference type="RefSeq" id="WP_160738394.1">
    <property type="nucleotide sequence ID" value="NZ_WTYQ01000001.1"/>
</dbReference>
<accession>A0A845A4Y1</accession>
<dbReference type="AlphaFoldDB" id="A0A845A4Y1"/>
<proteinExistence type="predicted"/>